<dbReference type="Gramene" id="OE9A075958T1">
    <property type="protein sequence ID" value="OE9A075958C1"/>
    <property type="gene ID" value="OE9A075958"/>
</dbReference>
<dbReference type="PROSITE" id="PS51352">
    <property type="entry name" value="THIOREDOXIN_2"/>
    <property type="match status" value="1"/>
</dbReference>
<keyword evidence="3" id="KW-1185">Reference proteome</keyword>
<keyword evidence="2" id="KW-0413">Isomerase</keyword>
<dbReference type="InterPro" id="IPR013766">
    <property type="entry name" value="Thioredoxin_domain"/>
</dbReference>
<organism evidence="2 3">
    <name type="scientific">Olea europaea subsp. europaea</name>
    <dbReference type="NCBI Taxonomy" id="158383"/>
    <lineage>
        <taxon>Eukaryota</taxon>
        <taxon>Viridiplantae</taxon>
        <taxon>Streptophyta</taxon>
        <taxon>Embryophyta</taxon>
        <taxon>Tracheophyta</taxon>
        <taxon>Spermatophyta</taxon>
        <taxon>Magnoliopsida</taxon>
        <taxon>eudicotyledons</taxon>
        <taxon>Gunneridae</taxon>
        <taxon>Pentapetalae</taxon>
        <taxon>asterids</taxon>
        <taxon>lamiids</taxon>
        <taxon>Lamiales</taxon>
        <taxon>Oleaceae</taxon>
        <taxon>Oleeae</taxon>
        <taxon>Olea</taxon>
    </lineage>
</organism>
<dbReference type="EMBL" id="CACTIH010000398">
    <property type="protein sequence ID" value="CAA2960419.1"/>
    <property type="molecule type" value="Genomic_DNA"/>
</dbReference>
<dbReference type="GO" id="GO:0016853">
    <property type="term" value="F:isomerase activity"/>
    <property type="evidence" value="ECO:0007669"/>
    <property type="project" value="UniProtKB-KW"/>
</dbReference>
<name>A0A8S0Q2B5_OLEEU</name>
<dbReference type="GO" id="GO:0005788">
    <property type="term" value="C:endoplasmic reticulum lumen"/>
    <property type="evidence" value="ECO:0007669"/>
    <property type="project" value="TreeGrafter"/>
</dbReference>
<sequence length="352" mass="39571">MGQAHLDPTIHELKGQAKHRFDSSEPQAELTELSGSVNALYVPSSPVIQLNPSNFKSTVLNSNGVVLVEFFAPWSRHCKALAPIWEEAADVLKGYAIVAAFDADTHILLAQIEAHPKERLKEKATGGSSWNLVLSASKELNSRNFYELVIKSKQLWIVQFYAPWCGHCKKLAPEWKKAANNLRGKVKLGHVDCDADKDILEQKCGSAAICFVAFLPDILDSKAEGRNKYLELLLSVAEKLKMSRFSFVWAAAGKQPDLEKHLRVGGYRYPAFVGLKLAQKSYAFFKSGFERDRIIEFVKAGGLNEEPIRFMEYIHVIMKTEPWDGKDRQIIEEDEFSLKELMGGDTGRKDEL</sequence>
<dbReference type="Pfam" id="PF00085">
    <property type="entry name" value="Thioredoxin"/>
    <property type="match status" value="2"/>
</dbReference>
<dbReference type="InterPro" id="IPR017937">
    <property type="entry name" value="Thioredoxin_CS"/>
</dbReference>
<dbReference type="InterPro" id="IPR036249">
    <property type="entry name" value="Thioredoxin-like_sf"/>
</dbReference>
<proteinExistence type="predicted"/>
<dbReference type="GO" id="GO:0015035">
    <property type="term" value="F:protein-disulfide reductase activity"/>
    <property type="evidence" value="ECO:0007669"/>
    <property type="project" value="TreeGrafter"/>
</dbReference>
<reference evidence="2 3" key="1">
    <citation type="submission" date="2019-12" db="EMBL/GenBank/DDBJ databases">
        <authorList>
            <person name="Alioto T."/>
            <person name="Alioto T."/>
            <person name="Gomez Garrido J."/>
        </authorList>
    </citation>
    <scope>NUCLEOTIDE SEQUENCE [LARGE SCALE GENOMIC DNA]</scope>
</reference>
<evidence type="ECO:0000259" key="1">
    <source>
        <dbReference type="PROSITE" id="PS51352"/>
    </source>
</evidence>
<feature type="domain" description="Thioredoxin" evidence="1">
    <location>
        <begin position="109"/>
        <end position="319"/>
    </location>
</feature>
<dbReference type="GO" id="GO:0034976">
    <property type="term" value="P:response to endoplasmic reticulum stress"/>
    <property type="evidence" value="ECO:0007669"/>
    <property type="project" value="TreeGrafter"/>
</dbReference>
<dbReference type="AlphaFoldDB" id="A0A8S0Q2B5"/>
<evidence type="ECO:0000313" key="3">
    <source>
        <dbReference type="Proteomes" id="UP000594638"/>
    </source>
</evidence>
<gene>
    <name evidence="2" type="ORF">OLEA9_A075958</name>
</gene>
<dbReference type="PANTHER" id="PTHR45815">
    <property type="entry name" value="PROTEIN DISULFIDE-ISOMERASE A6"/>
    <property type="match status" value="1"/>
</dbReference>
<comment type="caution">
    <text evidence="2">The sequence shown here is derived from an EMBL/GenBank/DDBJ whole genome shotgun (WGS) entry which is preliminary data.</text>
</comment>
<dbReference type="PANTHER" id="PTHR45815:SF3">
    <property type="entry name" value="PROTEIN DISULFIDE-ISOMERASE A6"/>
    <property type="match status" value="1"/>
</dbReference>
<dbReference type="SUPFAM" id="SSF52833">
    <property type="entry name" value="Thioredoxin-like"/>
    <property type="match status" value="3"/>
</dbReference>
<accession>A0A8S0Q2B5</accession>
<evidence type="ECO:0000313" key="2">
    <source>
        <dbReference type="EMBL" id="CAA2960419.1"/>
    </source>
</evidence>
<dbReference type="OrthoDB" id="10264505at2759"/>
<dbReference type="Gene3D" id="3.40.30.10">
    <property type="entry name" value="Glutaredoxin"/>
    <property type="match status" value="3"/>
</dbReference>
<protein>
    <submittedName>
        <fullName evidence="2">Disulfide isomerase-like 2-3</fullName>
    </submittedName>
</protein>
<dbReference type="Proteomes" id="UP000594638">
    <property type="component" value="Unassembled WGS sequence"/>
</dbReference>
<dbReference type="PROSITE" id="PS00194">
    <property type="entry name" value="THIOREDOXIN_1"/>
    <property type="match status" value="1"/>
</dbReference>